<proteinExistence type="predicted"/>
<feature type="compositionally biased region" description="Low complexity" evidence="1">
    <location>
        <begin position="44"/>
        <end position="54"/>
    </location>
</feature>
<accession>A0A0F0GNA9</accession>
<organism evidence="2 3">
    <name type="scientific">Lentzea aerocolonigenes</name>
    <name type="common">Lechevalieria aerocolonigenes</name>
    <name type="synonym">Saccharothrix aerocolonigenes</name>
    <dbReference type="NCBI Taxonomy" id="68170"/>
    <lineage>
        <taxon>Bacteria</taxon>
        <taxon>Bacillati</taxon>
        <taxon>Actinomycetota</taxon>
        <taxon>Actinomycetes</taxon>
        <taxon>Pseudonocardiales</taxon>
        <taxon>Pseudonocardiaceae</taxon>
        <taxon>Lentzea</taxon>
    </lineage>
</organism>
<evidence type="ECO:0000256" key="1">
    <source>
        <dbReference type="SAM" id="MobiDB-lite"/>
    </source>
</evidence>
<protein>
    <submittedName>
        <fullName evidence="2">Uncharacterized protein</fullName>
    </submittedName>
</protein>
<sequence>MIIENGMTIAVDEFSEVHGVFRCVEGVGSTAAVPARRSRRRPRPGAGTRGARSGRSGGACGGDRRCRVAVPRMGAAAVRELQRRPIVIVRQRILVDVHGCWTFCHDADVFAGPPPAGRPDLGLPQVEQPTPVDASCIIDLTSFARHVGVRRSSLRMRLGAPCQSVRSHIRWTRFESCAASSAPTTIQSSSKQMTSLAGNSFAASAGDRTQTNSGGGLPMDA</sequence>
<feature type="compositionally biased region" description="Polar residues" evidence="1">
    <location>
        <begin position="199"/>
        <end position="212"/>
    </location>
</feature>
<dbReference type="AlphaFoldDB" id="A0A0F0GNA9"/>
<feature type="region of interest" description="Disordered" evidence="1">
    <location>
        <begin position="32"/>
        <end position="62"/>
    </location>
</feature>
<feature type="region of interest" description="Disordered" evidence="1">
    <location>
        <begin position="199"/>
        <end position="221"/>
    </location>
</feature>
<evidence type="ECO:0000313" key="2">
    <source>
        <dbReference type="EMBL" id="KJK44071.1"/>
    </source>
</evidence>
<dbReference type="EMBL" id="JYJG01000263">
    <property type="protein sequence ID" value="KJK44071.1"/>
    <property type="molecule type" value="Genomic_DNA"/>
</dbReference>
<dbReference type="Proteomes" id="UP000033393">
    <property type="component" value="Unassembled WGS sequence"/>
</dbReference>
<gene>
    <name evidence="2" type="ORF">UK23_30815</name>
</gene>
<reference evidence="2 3" key="1">
    <citation type="submission" date="2015-02" db="EMBL/GenBank/DDBJ databases">
        <authorList>
            <person name="Ju K.-S."/>
            <person name="Doroghazi J.R."/>
            <person name="Metcalf W."/>
        </authorList>
    </citation>
    <scope>NUCLEOTIDE SEQUENCE [LARGE SCALE GENOMIC DNA]</scope>
    <source>
        <strain evidence="2 3">NRRL B-16140</strain>
    </source>
</reference>
<comment type="caution">
    <text evidence="2">The sequence shown here is derived from an EMBL/GenBank/DDBJ whole genome shotgun (WGS) entry which is preliminary data.</text>
</comment>
<name>A0A0F0GNA9_LENAE</name>
<keyword evidence="3" id="KW-1185">Reference proteome</keyword>
<evidence type="ECO:0000313" key="3">
    <source>
        <dbReference type="Proteomes" id="UP000033393"/>
    </source>
</evidence>